<reference evidence="1 2" key="1">
    <citation type="journal article" date="2022" name="DNA Res.">
        <title>Chromosomal-level genome assembly of the orchid tree Bauhinia variegata (Leguminosae; Cercidoideae) supports the allotetraploid origin hypothesis of Bauhinia.</title>
        <authorList>
            <person name="Zhong Y."/>
            <person name="Chen Y."/>
            <person name="Zheng D."/>
            <person name="Pang J."/>
            <person name="Liu Y."/>
            <person name="Luo S."/>
            <person name="Meng S."/>
            <person name="Qian L."/>
            <person name="Wei D."/>
            <person name="Dai S."/>
            <person name="Zhou R."/>
        </authorList>
    </citation>
    <scope>NUCLEOTIDE SEQUENCE [LARGE SCALE GENOMIC DNA]</scope>
    <source>
        <strain evidence="1">BV-YZ2020</strain>
    </source>
</reference>
<dbReference type="EMBL" id="CM039430">
    <property type="protein sequence ID" value="KAI4343569.1"/>
    <property type="molecule type" value="Genomic_DNA"/>
</dbReference>
<evidence type="ECO:0000313" key="2">
    <source>
        <dbReference type="Proteomes" id="UP000828941"/>
    </source>
</evidence>
<protein>
    <submittedName>
        <fullName evidence="1">Uncharacterized protein</fullName>
    </submittedName>
</protein>
<accession>A0ACB9P6T4</accession>
<proteinExistence type="predicted"/>
<gene>
    <name evidence="1" type="ORF">L6164_010903</name>
</gene>
<sequence>MDNVVVKQQKPRLAATGAEVQMKSQRVLEGAQIFLRLVTVVATFSATLCMLTSHQSTMILGMNFDARYSHSPSFK</sequence>
<name>A0ACB9P6T4_BAUVA</name>
<organism evidence="1 2">
    <name type="scientific">Bauhinia variegata</name>
    <name type="common">Purple orchid tree</name>
    <name type="synonym">Phanera variegata</name>
    <dbReference type="NCBI Taxonomy" id="167791"/>
    <lineage>
        <taxon>Eukaryota</taxon>
        <taxon>Viridiplantae</taxon>
        <taxon>Streptophyta</taxon>
        <taxon>Embryophyta</taxon>
        <taxon>Tracheophyta</taxon>
        <taxon>Spermatophyta</taxon>
        <taxon>Magnoliopsida</taxon>
        <taxon>eudicotyledons</taxon>
        <taxon>Gunneridae</taxon>
        <taxon>Pentapetalae</taxon>
        <taxon>rosids</taxon>
        <taxon>fabids</taxon>
        <taxon>Fabales</taxon>
        <taxon>Fabaceae</taxon>
        <taxon>Cercidoideae</taxon>
        <taxon>Cercideae</taxon>
        <taxon>Bauhiniinae</taxon>
        <taxon>Bauhinia</taxon>
    </lineage>
</organism>
<evidence type="ECO:0000313" key="1">
    <source>
        <dbReference type="EMBL" id="KAI4343569.1"/>
    </source>
</evidence>
<dbReference type="Proteomes" id="UP000828941">
    <property type="component" value="Chromosome 5"/>
</dbReference>
<comment type="caution">
    <text evidence="1">The sequence shown here is derived from an EMBL/GenBank/DDBJ whole genome shotgun (WGS) entry which is preliminary data.</text>
</comment>
<keyword evidence="2" id="KW-1185">Reference proteome</keyword>